<proteinExistence type="predicted"/>
<name>A0A0A8XT68_ARUDO</name>
<reference evidence="1" key="1">
    <citation type="submission" date="2014-09" db="EMBL/GenBank/DDBJ databases">
        <authorList>
            <person name="Magalhaes I.L.F."/>
            <person name="Oliveira U."/>
            <person name="Santos F.R."/>
            <person name="Vidigal T.H.D.A."/>
            <person name="Brescovit A.D."/>
            <person name="Santos A.J."/>
        </authorList>
    </citation>
    <scope>NUCLEOTIDE SEQUENCE</scope>
    <source>
        <tissue evidence="1">Shoot tissue taken approximately 20 cm above the soil surface</tissue>
    </source>
</reference>
<dbReference type="EMBL" id="GBRH01282020">
    <property type="protein sequence ID" value="JAD15875.1"/>
    <property type="molecule type" value="Transcribed_RNA"/>
</dbReference>
<dbReference type="AlphaFoldDB" id="A0A0A8XT68"/>
<evidence type="ECO:0000313" key="1">
    <source>
        <dbReference type="EMBL" id="JAD15875.1"/>
    </source>
</evidence>
<protein>
    <submittedName>
        <fullName evidence="1">Uncharacterized protein</fullName>
    </submittedName>
</protein>
<organism evidence="1">
    <name type="scientific">Arundo donax</name>
    <name type="common">Giant reed</name>
    <name type="synonym">Donax arundinaceus</name>
    <dbReference type="NCBI Taxonomy" id="35708"/>
    <lineage>
        <taxon>Eukaryota</taxon>
        <taxon>Viridiplantae</taxon>
        <taxon>Streptophyta</taxon>
        <taxon>Embryophyta</taxon>
        <taxon>Tracheophyta</taxon>
        <taxon>Spermatophyta</taxon>
        <taxon>Magnoliopsida</taxon>
        <taxon>Liliopsida</taxon>
        <taxon>Poales</taxon>
        <taxon>Poaceae</taxon>
        <taxon>PACMAD clade</taxon>
        <taxon>Arundinoideae</taxon>
        <taxon>Arundineae</taxon>
        <taxon>Arundo</taxon>
    </lineage>
</organism>
<sequence>MRLSQRSLHWFWLRRQPARQQ</sequence>
<reference evidence="1" key="2">
    <citation type="journal article" date="2015" name="Data Brief">
        <title>Shoot transcriptome of the giant reed, Arundo donax.</title>
        <authorList>
            <person name="Barrero R.A."/>
            <person name="Guerrero F.D."/>
            <person name="Moolhuijzen P."/>
            <person name="Goolsby J.A."/>
            <person name="Tidwell J."/>
            <person name="Bellgard S.E."/>
            <person name="Bellgard M.I."/>
        </authorList>
    </citation>
    <scope>NUCLEOTIDE SEQUENCE</scope>
    <source>
        <tissue evidence="1">Shoot tissue taken approximately 20 cm above the soil surface</tissue>
    </source>
</reference>
<accession>A0A0A8XT68</accession>